<keyword evidence="9" id="KW-1185">Reference proteome</keyword>
<dbReference type="KEGG" id="cpat:CLPA_c06570"/>
<comment type="pathway">
    <text evidence="1">Cell wall biogenesis; cell wall polysaccharide biosynthesis.</text>
</comment>
<evidence type="ECO:0000256" key="4">
    <source>
        <dbReference type="ARBA" id="ARBA00022679"/>
    </source>
</evidence>
<evidence type="ECO:0000256" key="2">
    <source>
        <dbReference type="ARBA" id="ARBA00006739"/>
    </source>
</evidence>
<dbReference type="EMBL" id="JPGY02000001">
    <property type="protein sequence ID" value="KRU13245.1"/>
    <property type="molecule type" value="Genomic_DNA"/>
</dbReference>
<comment type="similarity">
    <text evidence="2">Belongs to the glycosyltransferase 2 family.</text>
</comment>
<dbReference type="InterPro" id="IPR029044">
    <property type="entry name" value="Nucleotide-diphossugar_trans"/>
</dbReference>
<reference evidence="7" key="2">
    <citation type="submission" date="2015-10" db="EMBL/GenBank/DDBJ databases">
        <title>Improved Draft Genome Sequence of Clostridium pasteurianum Strain ATCC 6013 (DSM 525) Using a Hybrid Next-Generation Sequencing Approach.</title>
        <authorList>
            <person name="Pyne M.E."/>
            <person name="Utturkar S.M."/>
            <person name="Brown S.D."/>
            <person name="Moo-Young M."/>
            <person name="Chung D.A."/>
            <person name="Chou P.C."/>
        </authorList>
    </citation>
    <scope>NUCLEOTIDE SEQUENCE</scope>
    <source>
        <strain evidence="7">ATCC 6013</strain>
    </source>
</reference>
<evidence type="ECO:0000313" key="8">
    <source>
        <dbReference type="Proteomes" id="UP000028042"/>
    </source>
</evidence>
<dbReference type="SUPFAM" id="SSF53448">
    <property type="entry name" value="Nucleotide-diphospho-sugar transferases"/>
    <property type="match status" value="1"/>
</dbReference>
<sequence length="306" mass="35959">MKIGIIIVTYNRKECLLKSLKLYEQQSKLPSYILVVNNNSNDGTEKVLNDWKNDEKHFKKYVINLNNNIGGSGGFYTGLKKGLELDADWIWVSDDDAYPEKDALENIYKYVKSNDEKTIHKISTICGQVINNNKIDESHRKRLKKSFLKIDFIPVNKNEYDKESFELELFSYVGSAINKRYLKQAGLPEKDYFIYYDDTEHSYRLSKKGKIICLPSVKIIHDVDSRTSCDVDWKKYYGMRNRLLFLKKHFNIRYYIYSYVTQIIKCAIRDIIKSSLIENVQIRDALKDSRQNVLGLHSKYKPGWKP</sequence>
<dbReference type="Gene3D" id="3.90.550.10">
    <property type="entry name" value="Spore Coat Polysaccharide Biosynthesis Protein SpsA, Chain A"/>
    <property type="match status" value="1"/>
</dbReference>
<proteinExistence type="inferred from homology"/>
<dbReference type="eggNOG" id="COG1216">
    <property type="taxonomic scope" value="Bacteria"/>
</dbReference>
<accession>A0A0H3J203</accession>
<evidence type="ECO:0000313" key="6">
    <source>
        <dbReference type="EMBL" id="AJA50745.1"/>
    </source>
</evidence>
<dbReference type="Proteomes" id="UP000028042">
    <property type="component" value="Unassembled WGS sequence"/>
</dbReference>
<dbReference type="InterPro" id="IPR001173">
    <property type="entry name" value="Glyco_trans_2-like"/>
</dbReference>
<dbReference type="RefSeq" id="WP_004455533.1">
    <property type="nucleotide sequence ID" value="NZ_ANZB01000010.1"/>
</dbReference>
<evidence type="ECO:0000256" key="1">
    <source>
        <dbReference type="ARBA" id="ARBA00004776"/>
    </source>
</evidence>
<dbReference type="GeneID" id="93072875"/>
<organism evidence="6 9">
    <name type="scientific">Clostridium pasteurianum DSM 525 = ATCC 6013</name>
    <dbReference type="NCBI Taxonomy" id="1262449"/>
    <lineage>
        <taxon>Bacteria</taxon>
        <taxon>Bacillati</taxon>
        <taxon>Bacillota</taxon>
        <taxon>Clostridia</taxon>
        <taxon>Eubacteriales</taxon>
        <taxon>Clostridiaceae</taxon>
        <taxon>Clostridium</taxon>
    </lineage>
</organism>
<keyword evidence="3" id="KW-0328">Glycosyltransferase</keyword>
<reference evidence="6 9" key="1">
    <citation type="journal article" date="2015" name="Genome Announc.">
        <title>Complete Genome Sequence of the Nitrogen-Fixing and Solvent-Producing Clostridium pasteurianum DSM 525.</title>
        <authorList>
            <person name="Poehlein A."/>
            <person name="Grosse-Honebrink A."/>
            <person name="Zhang Y."/>
            <person name="Minton N.P."/>
            <person name="Daniel R."/>
        </authorList>
    </citation>
    <scope>NUCLEOTIDE SEQUENCE [LARGE SCALE GENOMIC DNA]</scope>
    <source>
        <strain evidence="6">DSM 525</strain>
        <strain evidence="9">DSM 525 / ATCC 6013</strain>
    </source>
</reference>
<dbReference type="PANTHER" id="PTHR43179:SF12">
    <property type="entry name" value="GALACTOFURANOSYLTRANSFERASE GLFT2"/>
    <property type="match status" value="1"/>
</dbReference>
<dbReference type="PATRIC" id="fig|1262449.3.peg.2917"/>
<evidence type="ECO:0000259" key="5">
    <source>
        <dbReference type="Pfam" id="PF00535"/>
    </source>
</evidence>
<reference evidence="7 8" key="3">
    <citation type="journal article" name="Genome Announc.">
        <title>Improved Draft Genome Sequence of Clostridium pasteurianum Strain ATCC 6013 (DSM 525) Using a Hybrid Next-Generation Sequencing Approach.</title>
        <authorList>
            <person name="Pyne M.E."/>
            <person name="Utturkar S."/>
            <person name="Brown S.D."/>
            <person name="Moo-Young M."/>
            <person name="Chung D.A."/>
            <person name="Chou C.P."/>
        </authorList>
    </citation>
    <scope>NUCLEOTIDE SEQUENCE [LARGE SCALE GENOMIC DNA]</scope>
    <source>
        <strain evidence="7 8">ATCC 6013</strain>
    </source>
</reference>
<dbReference type="GO" id="GO:0016757">
    <property type="term" value="F:glycosyltransferase activity"/>
    <property type="evidence" value="ECO:0007669"/>
    <property type="project" value="UniProtKB-KW"/>
</dbReference>
<evidence type="ECO:0000313" key="9">
    <source>
        <dbReference type="Proteomes" id="UP000030905"/>
    </source>
</evidence>
<evidence type="ECO:0000313" key="7">
    <source>
        <dbReference type="EMBL" id="KRU13245.1"/>
    </source>
</evidence>
<feature type="domain" description="Glycosyltransferase 2-like" evidence="5">
    <location>
        <begin position="5"/>
        <end position="134"/>
    </location>
</feature>
<evidence type="ECO:0000256" key="3">
    <source>
        <dbReference type="ARBA" id="ARBA00022676"/>
    </source>
</evidence>
<name>A0A0H3J203_CLOPA</name>
<dbReference type="PANTHER" id="PTHR43179">
    <property type="entry name" value="RHAMNOSYLTRANSFERASE WBBL"/>
    <property type="match status" value="1"/>
</dbReference>
<keyword evidence="4 6" id="KW-0808">Transferase</keyword>
<dbReference type="AlphaFoldDB" id="A0A0H3J203"/>
<gene>
    <name evidence="6" type="ORF">CLPA_c06570</name>
    <name evidence="7" type="ORF">CP6013_02493</name>
</gene>
<dbReference type="Pfam" id="PF00535">
    <property type="entry name" value="Glycos_transf_2"/>
    <property type="match status" value="1"/>
</dbReference>
<dbReference type="EMBL" id="CP009268">
    <property type="protein sequence ID" value="AJA50745.1"/>
    <property type="molecule type" value="Genomic_DNA"/>
</dbReference>
<protein>
    <submittedName>
        <fullName evidence="7">Glycosyl transferase family 2</fullName>
    </submittedName>
    <submittedName>
        <fullName evidence="6">Putative glycosyltransferase</fullName>
    </submittedName>
</protein>
<dbReference type="KEGG" id="cpae:CPAST_c06570"/>
<dbReference type="Proteomes" id="UP000030905">
    <property type="component" value="Chromosome"/>
</dbReference>